<comment type="caution">
    <text evidence="2">The sequence shown here is derived from an EMBL/GenBank/DDBJ whole genome shotgun (WGS) entry which is preliminary data.</text>
</comment>
<organism evidence="2 3">
    <name type="scientific">Durusdinium trenchii</name>
    <dbReference type="NCBI Taxonomy" id="1381693"/>
    <lineage>
        <taxon>Eukaryota</taxon>
        <taxon>Sar</taxon>
        <taxon>Alveolata</taxon>
        <taxon>Dinophyceae</taxon>
        <taxon>Suessiales</taxon>
        <taxon>Symbiodiniaceae</taxon>
        <taxon>Durusdinium</taxon>
    </lineage>
</organism>
<evidence type="ECO:0000256" key="1">
    <source>
        <dbReference type="SAM" id="MobiDB-lite"/>
    </source>
</evidence>
<proteinExistence type="predicted"/>
<keyword evidence="3" id="KW-1185">Reference proteome</keyword>
<gene>
    <name evidence="2" type="ORF">CCMP2556_LOCUS428</name>
</gene>
<feature type="compositionally biased region" description="Basic and acidic residues" evidence="1">
    <location>
        <begin position="1"/>
        <end position="13"/>
    </location>
</feature>
<dbReference type="EMBL" id="CAXAMN010000072">
    <property type="protein sequence ID" value="CAK8986189.1"/>
    <property type="molecule type" value="Genomic_DNA"/>
</dbReference>
<feature type="region of interest" description="Disordered" evidence="1">
    <location>
        <begin position="193"/>
        <end position="267"/>
    </location>
</feature>
<feature type="compositionally biased region" description="Basic and acidic residues" evidence="1">
    <location>
        <begin position="193"/>
        <end position="204"/>
    </location>
</feature>
<feature type="non-terminal residue" evidence="2">
    <location>
        <position position="461"/>
    </location>
</feature>
<evidence type="ECO:0000313" key="2">
    <source>
        <dbReference type="EMBL" id="CAK8986189.1"/>
    </source>
</evidence>
<reference evidence="2 3" key="1">
    <citation type="submission" date="2024-02" db="EMBL/GenBank/DDBJ databases">
        <authorList>
            <person name="Chen Y."/>
            <person name="Shah S."/>
            <person name="Dougan E. K."/>
            <person name="Thang M."/>
            <person name="Chan C."/>
        </authorList>
    </citation>
    <scope>NUCLEOTIDE SEQUENCE [LARGE SCALE GENOMIC DNA]</scope>
</reference>
<protein>
    <submittedName>
        <fullName evidence="2">Uncharacterized protein</fullName>
    </submittedName>
</protein>
<accession>A0ABP0H7I6</accession>
<feature type="compositionally biased region" description="Basic and acidic residues" evidence="1">
    <location>
        <begin position="216"/>
        <end position="231"/>
    </location>
</feature>
<feature type="region of interest" description="Disordered" evidence="1">
    <location>
        <begin position="1"/>
        <end position="25"/>
    </location>
</feature>
<name>A0ABP0H7I6_9DINO</name>
<sequence>CDSDPSAKADLSKASKQVEVNREHDLHPDVQTRTNVNKGKAAAIETYVEVGVLTEQELKGLMVRVGGTNFDEGEKLKASGLEAVPLSDHLGKEDVQLFVISLRNLPCHEIASMRKMKVSFAQILSHEACLVEAARQLSDGQPAKVHAHGMISHHEKLPSGFKDTAGIKHLKIIDQLIGKVKEKKDERVAKVEAARRALDPHDEQSDYDEESSESGVEVREVKGGIKQESAAKPKATKGRKAAKSESAVGGMRRDSAEPVVGGAGDEGELSDELRRCAEKYGTTPACFYMLDPQAILNSKPRCGRSLDAAQKILQTMKTKGYREHKLLEHTLRMCTYAFSLGVDPGMEKMPKRERITALETLEREKYSLPPDIKGKHSAAFLSDIFNEARTQELSSAKVKELVEVIGLWQALYAQEAPNAPLSPWTVKNPTFAGLLASVADSYIGCTLEEAAQDEREKEDME</sequence>
<evidence type="ECO:0000313" key="3">
    <source>
        <dbReference type="Proteomes" id="UP001642484"/>
    </source>
</evidence>
<dbReference type="Proteomes" id="UP001642484">
    <property type="component" value="Unassembled WGS sequence"/>
</dbReference>
<feature type="non-terminal residue" evidence="2">
    <location>
        <position position="1"/>
    </location>
</feature>